<dbReference type="Pfam" id="PF12239">
    <property type="entry name" value="DUF3605"/>
    <property type="match status" value="1"/>
</dbReference>
<sequence>MSNINYKNALQEYAQKINSELPTYKQIRIPVSNLWYSTVTYNNISITGNQCTRKIAADLSAAEMALKSIDPSDDIENIILNKYEPFDLFTHALNMPQTDKISVLIDYENINKLEHLHNLWSHSGKILPILKFVAHDNPHAEKYTSTHIIPCSGKDAVDHFISTFIGFHLSVAHMKTVIILTRDGFGEHHSLFYRDVHNGIKPKVHYCTSERVCVKLLKHLGCKKENIIPHYKFDSNLPVSWEYLKIYNNSYNINYSFNRTNEIKAKYHMALSDGTANMKISNIIETLKKQDYYFIRNDFPYHIKDNILHYLFWHKDKYTIGEAKKNILSNHANIENLIIFTNSRIVQSVLELSHYHVFIKEKI</sequence>
<dbReference type="EMBL" id="MN740333">
    <property type="protein sequence ID" value="QHU01012.1"/>
    <property type="molecule type" value="Genomic_DNA"/>
</dbReference>
<name>A0A6C0J5V7_9ZZZZ</name>
<dbReference type="InterPro" id="IPR022036">
    <property type="entry name" value="DUF3605"/>
</dbReference>
<evidence type="ECO:0000259" key="1">
    <source>
        <dbReference type="Pfam" id="PF00035"/>
    </source>
</evidence>
<accession>A0A6C0J5V7</accession>
<feature type="domain" description="DRBM" evidence="1">
    <location>
        <begin position="6"/>
        <end position="68"/>
    </location>
</feature>
<dbReference type="AlphaFoldDB" id="A0A6C0J5V7"/>
<proteinExistence type="predicted"/>
<evidence type="ECO:0000313" key="2">
    <source>
        <dbReference type="EMBL" id="QHU01012.1"/>
    </source>
</evidence>
<dbReference type="SUPFAM" id="SSF54768">
    <property type="entry name" value="dsRNA-binding domain-like"/>
    <property type="match status" value="1"/>
</dbReference>
<dbReference type="Gene3D" id="3.30.160.20">
    <property type="match status" value="1"/>
</dbReference>
<protein>
    <recommendedName>
        <fullName evidence="1">DRBM domain-containing protein</fullName>
    </recommendedName>
</protein>
<organism evidence="2">
    <name type="scientific">viral metagenome</name>
    <dbReference type="NCBI Taxonomy" id="1070528"/>
    <lineage>
        <taxon>unclassified sequences</taxon>
        <taxon>metagenomes</taxon>
        <taxon>organismal metagenomes</taxon>
    </lineage>
</organism>
<reference evidence="2" key="1">
    <citation type="journal article" date="2020" name="Nature">
        <title>Giant virus diversity and host interactions through global metagenomics.</title>
        <authorList>
            <person name="Schulz F."/>
            <person name="Roux S."/>
            <person name="Paez-Espino D."/>
            <person name="Jungbluth S."/>
            <person name="Walsh D.A."/>
            <person name="Denef V.J."/>
            <person name="McMahon K.D."/>
            <person name="Konstantinidis K.T."/>
            <person name="Eloe-Fadrosh E.A."/>
            <person name="Kyrpides N.C."/>
            <person name="Woyke T."/>
        </authorList>
    </citation>
    <scope>NUCLEOTIDE SEQUENCE</scope>
    <source>
        <strain evidence="2">GVMAG-M-3300025860-20</strain>
    </source>
</reference>
<dbReference type="InterPro" id="IPR014720">
    <property type="entry name" value="dsRBD_dom"/>
</dbReference>
<dbReference type="Pfam" id="PF00035">
    <property type="entry name" value="dsrm"/>
    <property type="match status" value="1"/>
</dbReference>